<accession>A0A0V0TEL6</accession>
<sequence length="136" mass="15324">MLVRNKTPPPPLDAAYRDRIFVTTTKCAPLYSTDVRFQSVVSRKVVTPISIFLLRTPLFTVHCSTVTDDFQVRIKNLQSEIASAVRLTVGRRYQAMLSGASSLESVDVNKYIQFSAMAMFAFSTNSTRRRKPPAFL</sequence>
<evidence type="ECO:0000313" key="1">
    <source>
        <dbReference type="EMBL" id="KRX37381.1"/>
    </source>
</evidence>
<dbReference type="EMBL" id="JYDJ01000312">
    <property type="protein sequence ID" value="KRX37381.1"/>
    <property type="molecule type" value="Genomic_DNA"/>
</dbReference>
<organism evidence="1 2">
    <name type="scientific">Trichinella murrelli</name>
    <dbReference type="NCBI Taxonomy" id="144512"/>
    <lineage>
        <taxon>Eukaryota</taxon>
        <taxon>Metazoa</taxon>
        <taxon>Ecdysozoa</taxon>
        <taxon>Nematoda</taxon>
        <taxon>Enoplea</taxon>
        <taxon>Dorylaimia</taxon>
        <taxon>Trichinellida</taxon>
        <taxon>Trichinellidae</taxon>
        <taxon>Trichinella</taxon>
    </lineage>
</organism>
<dbReference type="AlphaFoldDB" id="A0A0V0TEL6"/>
<reference evidence="1 2" key="1">
    <citation type="submission" date="2015-01" db="EMBL/GenBank/DDBJ databases">
        <title>Evolution of Trichinella species and genotypes.</title>
        <authorList>
            <person name="Korhonen P.K."/>
            <person name="Edoardo P."/>
            <person name="Giuseppe L.R."/>
            <person name="Gasser R.B."/>
        </authorList>
    </citation>
    <scope>NUCLEOTIDE SEQUENCE [LARGE SCALE GENOMIC DNA]</scope>
    <source>
        <strain evidence="1">ISS417</strain>
    </source>
</reference>
<keyword evidence="2" id="KW-1185">Reference proteome</keyword>
<protein>
    <submittedName>
        <fullName evidence="1">Uncharacterized protein</fullName>
    </submittedName>
</protein>
<dbReference type="Proteomes" id="UP000055048">
    <property type="component" value="Unassembled WGS sequence"/>
</dbReference>
<gene>
    <name evidence="1" type="ORF">T05_398</name>
</gene>
<comment type="caution">
    <text evidence="1">The sequence shown here is derived from an EMBL/GenBank/DDBJ whole genome shotgun (WGS) entry which is preliminary data.</text>
</comment>
<evidence type="ECO:0000313" key="2">
    <source>
        <dbReference type="Proteomes" id="UP000055048"/>
    </source>
</evidence>
<name>A0A0V0TEL6_9BILA</name>
<proteinExistence type="predicted"/>